<keyword evidence="2" id="KW-1185">Reference proteome</keyword>
<dbReference type="Proteomes" id="UP000186684">
    <property type="component" value="Unassembled WGS sequence"/>
</dbReference>
<dbReference type="NCBIfam" id="TIGR02243">
    <property type="entry name" value="putative baseplate assembly protein"/>
    <property type="match status" value="1"/>
</dbReference>
<dbReference type="EMBL" id="FTOQ01000010">
    <property type="protein sequence ID" value="SIT01817.1"/>
    <property type="molecule type" value="Genomic_DNA"/>
</dbReference>
<gene>
    <name evidence="1" type="ORF">SAMN05421759_11057</name>
</gene>
<reference evidence="2" key="1">
    <citation type="submission" date="2017-01" db="EMBL/GenBank/DDBJ databases">
        <authorList>
            <person name="Varghese N."/>
            <person name="Submissions S."/>
        </authorList>
    </citation>
    <scope>NUCLEOTIDE SEQUENCE [LARGE SCALE GENOMIC DNA]</scope>
    <source>
        <strain evidence="2">DSM 29430</strain>
    </source>
</reference>
<protein>
    <submittedName>
        <fullName evidence="1">Putative baseplate assembly protein</fullName>
    </submittedName>
</protein>
<organism evidence="1 2">
    <name type="scientific">Roseivivax lentus</name>
    <dbReference type="NCBI Taxonomy" id="633194"/>
    <lineage>
        <taxon>Bacteria</taxon>
        <taxon>Pseudomonadati</taxon>
        <taxon>Pseudomonadota</taxon>
        <taxon>Alphaproteobacteria</taxon>
        <taxon>Rhodobacterales</taxon>
        <taxon>Roseobacteraceae</taxon>
        <taxon>Roseivivax</taxon>
    </lineage>
</organism>
<evidence type="ECO:0000313" key="1">
    <source>
        <dbReference type="EMBL" id="SIT01817.1"/>
    </source>
</evidence>
<evidence type="ECO:0000313" key="2">
    <source>
        <dbReference type="Proteomes" id="UP000186684"/>
    </source>
</evidence>
<dbReference type="RefSeq" id="WP_076449132.1">
    <property type="nucleotide sequence ID" value="NZ_FTOQ01000010.1"/>
</dbReference>
<sequence>MTRSLKIRTPQPVENRPGLDEIRTRVGTHSQFYASMLRRLADAHRPGLSDLRTRTEGDYTLGLFDAWAGVCHTLAFYAERDANEAYLRTATERESVRAHADLIGYQLAPAKAAGVHLAFEAEPGDAPDETLEYAPGLRVRSVPRDGETPQIFETVEPLTARAEWNALTPRLAYPQVLDADSETLSLTADVARVNAGDPILLMRGNMPVAFGEGEGFLRRVSDRSAGLDGRRIVALKADPTNPPPYVYIASLLVFPAWDANQALNSANLGAAVSGGSWTASALSTTTALNNIGLFTLNLAISSLVFVPPDPILPHAMRVQAGFFGNIAITRRTSPVESDTTAGLSGTGAVIFAGPSLSAGSYTTQQPSDILSTAGDIDEEGTPSSGRGFIYLEREFTEITPGQTILIRDATHEAWVSVHAAETQSVEGYSMSAKVTRLEVALSGTGPDGASVSLETFQTRTATVFAMPEALTLSDLPITAPVGAADGALTTFQVELGTSELLLLPGKTVIVTGELEELAGVVASEVLEIAENTLDKGHSILTFTTPFANRYVRASVTICANVAFATHGETVQETLGDGDATRPFQAFTLSSKPLTYVSARTASGMLPALEVRVDRVLWSLVDDFRDAGPEDPVYIVRHAEDGTAQIIFGGGQRLPTGQDNVEAVYRKGAGLAGHLEAHQLTLLAAKPAGLKGVTNPLPPGGGADAEVLEDARKNAPLKVLTLGRVVSLRDYEDFARGFASVAKARADWTFDGFDRPIYVTVAGQDGVELAENGDDMQNLKAALAEAGEADQRVYVQNYAPVEFGLEARLYVDAAFVPDEVEAAARAQALDVFSFDSRGLGQPVTRAEAMAALQAVPGVLGVDVDFLYRLGLGKTNEPHLVAAVAQPDLSGGLPIPAELLTLGEAALKLEIEQ</sequence>
<name>A0A1N7NU26_9RHOB</name>
<dbReference type="STRING" id="633194.SAMN05421759_11057"/>
<dbReference type="InterPro" id="IPR011749">
    <property type="entry name" value="CHP02243"/>
</dbReference>
<dbReference type="AlphaFoldDB" id="A0A1N7NU26"/>
<dbReference type="OrthoDB" id="266253at2"/>
<accession>A0A1N7NU26</accession>
<proteinExistence type="predicted"/>